<dbReference type="InterPro" id="IPR032675">
    <property type="entry name" value="LRR_dom_sf"/>
</dbReference>
<reference evidence="1 2" key="1">
    <citation type="submission" date="2024-02" db="EMBL/GenBank/DDBJ databases">
        <title>A draft genome for the cacao thread blight pathogen Marasmius crinis-equi.</title>
        <authorList>
            <person name="Cohen S.P."/>
            <person name="Baruah I.K."/>
            <person name="Amoako-Attah I."/>
            <person name="Bukari Y."/>
            <person name="Meinhardt L.W."/>
            <person name="Bailey B.A."/>
        </authorList>
    </citation>
    <scope>NUCLEOTIDE SEQUENCE [LARGE SCALE GENOMIC DNA]</scope>
    <source>
        <strain evidence="1 2">GH-76</strain>
    </source>
</reference>
<dbReference type="Proteomes" id="UP001465976">
    <property type="component" value="Unassembled WGS sequence"/>
</dbReference>
<comment type="caution">
    <text evidence="1">The sequence shown here is derived from an EMBL/GenBank/DDBJ whole genome shotgun (WGS) entry which is preliminary data.</text>
</comment>
<sequence length="351" mass="39800">MHSPETSHMENKIVETLASLPFVSEFLLGYIRPPLTPTIPLENFRGGQLRKLVIDGSFRVAPPEHDFLDSLSEMLFHNPRISHLELNLHDLTLPSPFQFSDLFRTRPLPHILSVQTLILDGWSFDLTPDVLVHLQYLRRLSLFSGVTIEPECWSNLKKDGVFLRHIHICQLDDEVLDYLESFSGLETLSFNQSFNLGTGTEQSRALAQRFYERVLPRHEDSLRELRVQPYTDAHEWGTGLNNVGFLGGLKQLEVLEISPRVLHEDQAPENRQLMDTLIGLALDLPILQTLHLGQSTVCCRKHLAGMLAETKLPRPCRVPLGRLKIVALPISTVWYIPTATEAGMVLPLNSD</sequence>
<accession>A0ABR3FMH5</accession>
<dbReference type="SUPFAM" id="SSF52047">
    <property type="entry name" value="RNI-like"/>
    <property type="match status" value="1"/>
</dbReference>
<evidence type="ECO:0000313" key="1">
    <source>
        <dbReference type="EMBL" id="KAL0576468.1"/>
    </source>
</evidence>
<protein>
    <submittedName>
        <fullName evidence="1">Uncharacterized protein</fullName>
    </submittedName>
</protein>
<dbReference type="EMBL" id="JBAHYK010000221">
    <property type="protein sequence ID" value="KAL0576468.1"/>
    <property type="molecule type" value="Genomic_DNA"/>
</dbReference>
<gene>
    <name evidence="1" type="ORF">V5O48_005511</name>
</gene>
<proteinExistence type="predicted"/>
<evidence type="ECO:0000313" key="2">
    <source>
        <dbReference type="Proteomes" id="UP001465976"/>
    </source>
</evidence>
<organism evidence="1 2">
    <name type="scientific">Marasmius crinis-equi</name>
    <dbReference type="NCBI Taxonomy" id="585013"/>
    <lineage>
        <taxon>Eukaryota</taxon>
        <taxon>Fungi</taxon>
        <taxon>Dikarya</taxon>
        <taxon>Basidiomycota</taxon>
        <taxon>Agaricomycotina</taxon>
        <taxon>Agaricomycetes</taxon>
        <taxon>Agaricomycetidae</taxon>
        <taxon>Agaricales</taxon>
        <taxon>Marasmiineae</taxon>
        <taxon>Marasmiaceae</taxon>
        <taxon>Marasmius</taxon>
    </lineage>
</organism>
<name>A0ABR3FMH5_9AGAR</name>
<dbReference type="Gene3D" id="3.80.10.10">
    <property type="entry name" value="Ribonuclease Inhibitor"/>
    <property type="match status" value="1"/>
</dbReference>
<keyword evidence="2" id="KW-1185">Reference proteome</keyword>